<evidence type="ECO:0000313" key="2">
    <source>
        <dbReference type="Proteomes" id="UP000195402"/>
    </source>
</evidence>
<dbReference type="AlphaFoldDB" id="A0A200QZY4"/>
<dbReference type="InParanoid" id="A0A200QZY4"/>
<accession>A0A200QZY4</accession>
<gene>
    <name evidence="1" type="ORF">BVC80_1823g99</name>
</gene>
<protein>
    <submittedName>
        <fullName evidence="1">Uncharacterized protein</fullName>
    </submittedName>
</protein>
<proteinExistence type="predicted"/>
<dbReference type="Proteomes" id="UP000195402">
    <property type="component" value="Unassembled WGS sequence"/>
</dbReference>
<dbReference type="GO" id="GO:0048364">
    <property type="term" value="P:root development"/>
    <property type="evidence" value="ECO:0007669"/>
    <property type="project" value="InterPro"/>
</dbReference>
<sequence>MNKCINKCLGDFKRIDRKLVSSPLLVQDHQLEMVIRVLIIEVRAITVSIFQYSLLAFMSDSKTTKWSLVSKLMQKGQVRCVEEPDAVECVDAALRSL</sequence>
<dbReference type="Pfam" id="PF03087">
    <property type="entry name" value="BPS1"/>
    <property type="match status" value="1"/>
</dbReference>
<dbReference type="InterPro" id="IPR004320">
    <property type="entry name" value="BPS1_pln"/>
</dbReference>
<dbReference type="OMA" id="CEEKHEN"/>
<reference evidence="1 2" key="1">
    <citation type="journal article" date="2017" name="Mol. Plant">
        <title>The Genome of Medicinal Plant Macleaya cordata Provides New Insights into Benzylisoquinoline Alkaloids Metabolism.</title>
        <authorList>
            <person name="Liu X."/>
            <person name="Liu Y."/>
            <person name="Huang P."/>
            <person name="Ma Y."/>
            <person name="Qing Z."/>
            <person name="Tang Q."/>
            <person name="Cao H."/>
            <person name="Cheng P."/>
            <person name="Zheng Y."/>
            <person name="Yuan Z."/>
            <person name="Zhou Y."/>
            <person name="Liu J."/>
            <person name="Tang Z."/>
            <person name="Zhuo Y."/>
            <person name="Zhang Y."/>
            <person name="Yu L."/>
            <person name="Huang J."/>
            <person name="Yang P."/>
            <person name="Peng Q."/>
            <person name="Zhang J."/>
            <person name="Jiang W."/>
            <person name="Zhang Z."/>
            <person name="Lin K."/>
            <person name="Ro D.K."/>
            <person name="Chen X."/>
            <person name="Xiong X."/>
            <person name="Shang Y."/>
            <person name="Huang S."/>
            <person name="Zeng J."/>
        </authorList>
    </citation>
    <scope>NUCLEOTIDE SEQUENCE [LARGE SCALE GENOMIC DNA]</scope>
    <source>
        <strain evidence="2">cv. BLH2017</strain>
        <tissue evidence="1">Root</tissue>
    </source>
</reference>
<keyword evidence="2" id="KW-1185">Reference proteome</keyword>
<comment type="caution">
    <text evidence="1">The sequence shown here is derived from an EMBL/GenBank/DDBJ whole genome shotgun (WGS) entry which is preliminary data.</text>
</comment>
<name>A0A200QZY4_MACCD</name>
<dbReference type="EMBL" id="MVGT01000727">
    <property type="protein sequence ID" value="OVA16036.1"/>
    <property type="molecule type" value="Genomic_DNA"/>
</dbReference>
<evidence type="ECO:0000313" key="1">
    <source>
        <dbReference type="EMBL" id="OVA16036.1"/>
    </source>
</evidence>
<dbReference type="GO" id="GO:0048367">
    <property type="term" value="P:shoot system development"/>
    <property type="evidence" value="ECO:0007669"/>
    <property type="project" value="InterPro"/>
</dbReference>
<organism evidence="1 2">
    <name type="scientific">Macleaya cordata</name>
    <name type="common">Five-seeded plume-poppy</name>
    <name type="synonym">Bocconia cordata</name>
    <dbReference type="NCBI Taxonomy" id="56857"/>
    <lineage>
        <taxon>Eukaryota</taxon>
        <taxon>Viridiplantae</taxon>
        <taxon>Streptophyta</taxon>
        <taxon>Embryophyta</taxon>
        <taxon>Tracheophyta</taxon>
        <taxon>Spermatophyta</taxon>
        <taxon>Magnoliopsida</taxon>
        <taxon>Ranunculales</taxon>
        <taxon>Papaveraceae</taxon>
        <taxon>Papaveroideae</taxon>
        <taxon>Macleaya</taxon>
    </lineage>
</organism>
<dbReference type="OrthoDB" id="1433913at2759"/>